<evidence type="ECO:0000313" key="3">
    <source>
        <dbReference type="Proteomes" id="UP000276634"/>
    </source>
</evidence>
<comment type="caution">
    <text evidence="2">The sequence shown here is derived from an EMBL/GenBank/DDBJ whole genome shotgun (WGS) entry which is preliminary data.</text>
</comment>
<dbReference type="Proteomes" id="UP000276634">
    <property type="component" value="Unassembled WGS sequence"/>
</dbReference>
<sequence>MTDLSARLARLRREAGAPRPAPLGGLAERERRRRAAAERALAARLGARQPAPGLLALEARLPLPRALAAAPLEALPEAAGVAPDELVFIDTETTGLAGGSGTAVFLLGLARIEGGALRLRQLLLTAFAGEAALYEAAAPWLRGAALVSYNGRSFDLPLIQARARLAGVALPAHRGHIDLLHGVRRAWGHRLADCRLARVEAEILGRPRRGDLPGSEAPAAWLAWLRLGEAATVARVVAHNRRDVAVLAELLARLAHAHRAPHRHGADGVGVARALARAGRLAEACAVIAAAEGVAAMRERAELLRRAGCTEAALPLWRRLAAVGDAGAVERLAKYHEHVRRDFAAALAWAERLPPGPARARRCARLRRRLAAGGGSR</sequence>
<dbReference type="AlphaFoldDB" id="A0A3N1Y208"/>
<accession>A0A3N1Y208</accession>
<reference evidence="2 3" key="1">
    <citation type="submission" date="2018-11" db="EMBL/GenBank/DDBJ databases">
        <title>Genomic Encyclopedia of Type Strains, Phase IV (KMG-IV): sequencing the most valuable type-strain genomes for metagenomic binning, comparative biology and taxonomic classification.</title>
        <authorList>
            <person name="Goeker M."/>
        </authorList>
    </citation>
    <scope>NUCLEOTIDE SEQUENCE [LARGE SCALE GENOMIC DNA]</scope>
    <source>
        <strain evidence="2 3">DSM 100275</strain>
    </source>
</reference>
<dbReference type="GO" id="GO:0003676">
    <property type="term" value="F:nucleic acid binding"/>
    <property type="evidence" value="ECO:0007669"/>
    <property type="project" value="InterPro"/>
</dbReference>
<dbReference type="Gene3D" id="3.30.420.10">
    <property type="entry name" value="Ribonuclease H-like superfamily/Ribonuclease H"/>
    <property type="match status" value="1"/>
</dbReference>
<dbReference type="InterPro" id="IPR038720">
    <property type="entry name" value="YprB_RNase_H-like_dom"/>
</dbReference>
<dbReference type="EMBL" id="RJVI01000002">
    <property type="protein sequence ID" value="ROR32548.1"/>
    <property type="molecule type" value="Genomic_DNA"/>
</dbReference>
<keyword evidence="3" id="KW-1185">Reference proteome</keyword>
<protein>
    <recommendedName>
        <fullName evidence="1">YprB ribonuclease H-like domain-containing protein</fullName>
    </recommendedName>
</protein>
<gene>
    <name evidence="2" type="ORF">EDC57_1750</name>
</gene>
<evidence type="ECO:0000259" key="1">
    <source>
        <dbReference type="Pfam" id="PF13482"/>
    </source>
</evidence>
<dbReference type="InterPro" id="IPR036397">
    <property type="entry name" value="RNaseH_sf"/>
</dbReference>
<organism evidence="2 3">
    <name type="scientific">Inmirania thermothiophila</name>
    <dbReference type="NCBI Taxonomy" id="1750597"/>
    <lineage>
        <taxon>Bacteria</taxon>
        <taxon>Pseudomonadati</taxon>
        <taxon>Pseudomonadota</taxon>
        <taxon>Gammaproteobacteria</taxon>
        <taxon>Chromatiales</taxon>
        <taxon>Ectothiorhodospiraceae</taxon>
        <taxon>Inmirania</taxon>
    </lineage>
</organism>
<evidence type="ECO:0000313" key="2">
    <source>
        <dbReference type="EMBL" id="ROR32548.1"/>
    </source>
</evidence>
<name>A0A3N1Y208_9GAMM</name>
<dbReference type="PANTHER" id="PTHR38462:SF1">
    <property type="entry name" value="YPRB RIBONUCLEASE H-LIKE DOMAIN-CONTAINING PROTEIN"/>
    <property type="match status" value="1"/>
</dbReference>
<dbReference type="SUPFAM" id="SSF53098">
    <property type="entry name" value="Ribonuclease H-like"/>
    <property type="match status" value="1"/>
</dbReference>
<dbReference type="Pfam" id="PF13482">
    <property type="entry name" value="RNase_H_2"/>
    <property type="match status" value="1"/>
</dbReference>
<dbReference type="OrthoDB" id="9790530at2"/>
<dbReference type="RefSeq" id="WP_123401470.1">
    <property type="nucleotide sequence ID" value="NZ_RJVI01000002.1"/>
</dbReference>
<proteinExistence type="predicted"/>
<dbReference type="InterPro" id="IPR012337">
    <property type="entry name" value="RNaseH-like_sf"/>
</dbReference>
<feature type="domain" description="YprB ribonuclease H-like" evidence="1">
    <location>
        <begin position="87"/>
        <end position="254"/>
    </location>
</feature>
<dbReference type="PANTHER" id="PTHR38462">
    <property type="entry name" value="EXONUCLEASE-LIKE PROTEIN"/>
    <property type="match status" value="1"/>
</dbReference>